<organism evidence="1 2">
    <name type="scientific">Leucogyrophana mollusca</name>
    <dbReference type="NCBI Taxonomy" id="85980"/>
    <lineage>
        <taxon>Eukaryota</taxon>
        <taxon>Fungi</taxon>
        <taxon>Dikarya</taxon>
        <taxon>Basidiomycota</taxon>
        <taxon>Agaricomycotina</taxon>
        <taxon>Agaricomycetes</taxon>
        <taxon>Agaricomycetidae</taxon>
        <taxon>Boletales</taxon>
        <taxon>Boletales incertae sedis</taxon>
        <taxon>Leucogyrophana</taxon>
    </lineage>
</organism>
<evidence type="ECO:0000313" key="1">
    <source>
        <dbReference type="EMBL" id="KAH7922163.1"/>
    </source>
</evidence>
<proteinExistence type="predicted"/>
<accession>A0ACB8BB50</accession>
<dbReference type="EMBL" id="MU266495">
    <property type="protein sequence ID" value="KAH7922163.1"/>
    <property type="molecule type" value="Genomic_DNA"/>
</dbReference>
<name>A0ACB8BB50_9AGAM</name>
<evidence type="ECO:0000313" key="2">
    <source>
        <dbReference type="Proteomes" id="UP000790709"/>
    </source>
</evidence>
<comment type="caution">
    <text evidence="1">The sequence shown here is derived from an EMBL/GenBank/DDBJ whole genome shotgun (WGS) entry which is preliminary data.</text>
</comment>
<keyword evidence="2" id="KW-1185">Reference proteome</keyword>
<sequence>MSECGDLSVPSASITDWCSLMDKSVRDAAKYLPTDTVTTEDGRLKPSSPVQCHLGPFNRVEMNMFDSLALSSLRVPNPTSSMFVSGNTRKDHQHEGEEERRRQSRVQQHWCLAPEVGVHRVVWNSANGLGGAPLLAPATESGLCGVDWLLGRFIRDKVPYVDVPSMRKEVDGVADDDSRGD</sequence>
<dbReference type="Proteomes" id="UP000790709">
    <property type="component" value="Unassembled WGS sequence"/>
</dbReference>
<reference evidence="1" key="1">
    <citation type="journal article" date="2021" name="New Phytol.">
        <title>Evolutionary innovations through gain and loss of genes in the ectomycorrhizal Boletales.</title>
        <authorList>
            <person name="Wu G."/>
            <person name="Miyauchi S."/>
            <person name="Morin E."/>
            <person name="Kuo A."/>
            <person name="Drula E."/>
            <person name="Varga T."/>
            <person name="Kohler A."/>
            <person name="Feng B."/>
            <person name="Cao Y."/>
            <person name="Lipzen A."/>
            <person name="Daum C."/>
            <person name="Hundley H."/>
            <person name="Pangilinan J."/>
            <person name="Johnson J."/>
            <person name="Barry K."/>
            <person name="LaButti K."/>
            <person name="Ng V."/>
            <person name="Ahrendt S."/>
            <person name="Min B."/>
            <person name="Choi I.G."/>
            <person name="Park H."/>
            <person name="Plett J.M."/>
            <person name="Magnuson J."/>
            <person name="Spatafora J.W."/>
            <person name="Nagy L.G."/>
            <person name="Henrissat B."/>
            <person name="Grigoriev I.V."/>
            <person name="Yang Z.L."/>
            <person name="Xu J."/>
            <person name="Martin F.M."/>
        </authorList>
    </citation>
    <scope>NUCLEOTIDE SEQUENCE</scope>
    <source>
        <strain evidence="1">KUC20120723A-06</strain>
    </source>
</reference>
<gene>
    <name evidence="1" type="ORF">BV22DRAFT_1037799</name>
</gene>
<protein>
    <submittedName>
        <fullName evidence="1">Uncharacterized protein</fullName>
    </submittedName>
</protein>